<dbReference type="GO" id="GO:0004497">
    <property type="term" value="F:monooxygenase activity"/>
    <property type="evidence" value="ECO:0007669"/>
    <property type="project" value="UniProtKB-KW"/>
</dbReference>
<dbReference type="OrthoDB" id="1878542at2759"/>
<keyword evidence="5" id="KW-0503">Monooxygenase</keyword>
<dbReference type="PANTHER" id="PTHR13789:SF311">
    <property type="entry name" value="HYDROXYLASE, PUTATIVE (AFU_ORTHOLOGUE AFUA_5G10180)-RELATED"/>
    <property type="match status" value="1"/>
</dbReference>
<protein>
    <recommendedName>
        <fullName evidence="6">FAD-binding domain-containing protein</fullName>
    </recommendedName>
</protein>
<name>A0A1R3R6R5_ASPC5</name>
<keyword evidence="4" id="KW-0560">Oxidoreductase</keyword>
<dbReference type="PANTHER" id="PTHR13789">
    <property type="entry name" value="MONOOXYGENASE"/>
    <property type="match status" value="1"/>
</dbReference>
<evidence type="ECO:0000256" key="3">
    <source>
        <dbReference type="ARBA" id="ARBA00022827"/>
    </source>
</evidence>
<evidence type="ECO:0000256" key="5">
    <source>
        <dbReference type="ARBA" id="ARBA00023033"/>
    </source>
</evidence>
<dbReference type="AlphaFoldDB" id="A0A1R3R6R5"/>
<dbReference type="InterPro" id="IPR036188">
    <property type="entry name" value="FAD/NAD-bd_sf"/>
</dbReference>
<evidence type="ECO:0000259" key="6">
    <source>
        <dbReference type="Pfam" id="PF01494"/>
    </source>
</evidence>
<dbReference type="Gene3D" id="3.50.50.60">
    <property type="entry name" value="FAD/NAD(P)-binding domain"/>
    <property type="match status" value="1"/>
</dbReference>
<keyword evidence="2" id="KW-0285">Flavoprotein</keyword>
<evidence type="ECO:0000256" key="1">
    <source>
        <dbReference type="ARBA" id="ARBA00007992"/>
    </source>
</evidence>
<dbReference type="Proteomes" id="UP000188318">
    <property type="component" value="Unassembled WGS sequence"/>
</dbReference>
<dbReference type="InterPro" id="IPR002938">
    <property type="entry name" value="FAD-bd"/>
</dbReference>
<keyword evidence="8" id="KW-1185">Reference proteome</keyword>
<dbReference type="SUPFAM" id="SSF51905">
    <property type="entry name" value="FAD/NAD(P)-binding domain"/>
    <property type="match status" value="1"/>
</dbReference>
<organism evidence="7 8">
    <name type="scientific">Aspergillus carbonarius (strain ITEM 5010)</name>
    <dbReference type="NCBI Taxonomy" id="602072"/>
    <lineage>
        <taxon>Eukaryota</taxon>
        <taxon>Fungi</taxon>
        <taxon>Dikarya</taxon>
        <taxon>Ascomycota</taxon>
        <taxon>Pezizomycotina</taxon>
        <taxon>Eurotiomycetes</taxon>
        <taxon>Eurotiomycetidae</taxon>
        <taxon>Eurotiales</taxon>
        <taxon>Aspergillaceae</taxon>
        <taxon>Aspergillus</taxon>
        <taxon>Aspergillus subgen. Circumdati</taxon>
    </lineage>
</organism>
<accession>A0A1R3R6R5</accession>
<evidence type="ECO:0000313" key="7">
    <source>
        <dbReference type="EMBL" id="OOF90170.1"/>
    </source>
</evidence>
<reference evidence="8" key="1">
    <citation type="journal article" date="2017" name="Genome Biol.">
        <title>Comparative genomics reveals high biological diversity and specific adaptations in the industrially and medically important fungal genus Aspergillus.</title>
        <authorList>
            <person name="de Vries R.P."/>
            <person name="Riley R."/>
            <person name="Wiebenga A."/>
            <person name="Aguilar-Osorio G."/>
            <person name="Amillis S."/>
            <person name="Uchima C.A."/>
            <person name="Anderluh G."/>
            <person name="Asadollahi M."/>
            <person name="Askin M."/>
            <person name="Barry K."/>
            <person name="Battaglia E."/>
            <person name="Bayram O."/>
            <person name="Benocci T."/>
            <person name="Braus-Stromeyer S.A."/>
            <person name="Caldana C."/>
            <person name="Canovas D."/>
            <person name="Cerqueira G.C."/>
            <person name="Chen F."/>
            <person name="Chen W."/>
            <person name="Choi C."/>
            <person name="Clum A."/>
            <person name="Dos Santos R.A."/>
            <person name="Damasio A.R."/>
            <person name="Diallinas G."/>
            <person name="Emri T."/>
            <person name="Fekete E."/>
            <person name="Flipphi M."/>
            <person name="Freyberg S."/>
            <person name="Gallo A."/>
            <person name="Gournas C."/>
            <person name="Habgood R."/>
            <person name="Hainaut M."/>
            <person name="Harispe M.L."/>
            <person name="Henrissat B."/>
            <person name="Hilden K.S."/>
            <person name="Hope R."/>
            <person name="Hossain A."/>
            <person name="Karabika E."/>
            <person name="Karaffa L."/>
            <person name="Karanyi Z."/>
            <person name="Krasevec N."/>
            <person name="Kuo A."/>
            <person name="Kusch H."/>
            <person name="LaButti K."/>
            <person name="Lagendijk E.L."/>
            <person name="Lapidus A."/>
            <person name="Levasseur A."/>
            <person name="Lindquist E."/>
            <person name="Lipzen A."/>
            <person name="Logrieco A.F."/>
            <person name="MacCabe A."/>
            <person name="Maekelae M.R."/>
            <person name="Malavazi I."/>
            <person name="Melin P."/>
            <person name="Meyer V."/>
            <person name="Mielnichuk N."/>
            <person name="Miskei M."/>
            <person name="Molnar A.P."/>
            <person name="Mule G."/>
            <person name="Ngan C.Y."/>
            <person name="Orejas M."/>
            <person name="Orosz E."/>
            <person name="Ouedraogo J.P."/>
            <person name="Overkamp K.M."/>
            <person name="Park H.-S."/>
            <person name="Perrone G."/>
            <person name="Piumi F."/>
            <person name="Punt P.J."/>
            <person name="Ram A.F."/>
            <person name="Ramon A."/>
            <person name="Rauscher S."/>
            <person name="Record E."/>
            <person name="Riano-Pachon D.M."/>
            <person name="Robert V."/>
            <person name="Roehrig J."/>
            <person name="Ruller R."/>
            <person name="Salamov A."/>
            <person name="Salih N.S."/>
            <person name="Samson R.A."/>
            <person name="Sandor E."/>
            <person name="Sanguinetti M."/>
            <person name="Schuetze T."/>
            <person name="Sepcic K."/>
            <person name="Shelest E."/>
            <person name="Sherlock G."/>
            <person name="Sophianopoulou V."/>
            <person name="Squina F.M."/>
            <person name="Sun H."/>
            <person name="Susca A."/>
            <person name="Todd R.B."/>
            <person name="Tsang A."/>
            <person name="Unkles S.E."/>
            <person name="van de Wiele N."/>
            <person name="van Rossen-Uffink D."/>
            <person name="Oliveira J.V."/>
            <person name="Vesth T.C."/>
            <person name="Visser J."/>
            <person name="Yu J.-H."/>
            <person name="Zhou M."/>
            <person name="Andersen M.R."/>
            <person name="Archer D.B."/>
            <person name="Baker S.E."/>
            <person name="Benoit I."/>
            <person name="Brakhage A.A."/>
            <person name="Braus G.H."/>
            <person name="Fischer R."/>
            <person name="Frisvad J.C."/>
            <person name="Goldman G.H."/>
            <person name="Houbraken J."/>
            <person name="Oakley B."/>
            <person name="Pocsi I."/>
            <person name="Scazzocchio C."/>
            <person name="Seiboth B."/>
            <person name="vanKuyk P.A."/>
            <person name="Wortman J."/>
            <person name="Dyer P.S."/>
            <person name="Grigoriev I.V."/>
        </authorList>
    </citation>
    <scope>NUCLEOTIDE SEQUENCE [LARGE SCALE GENOMIC DNA]</scope>
    <source>
        <strain evidence="8">ITEM 5010</strain>
    </source>
</reference>
<feature type="domain" description="FAD-binding" evidence="6">
    <location>
        <begin position="2"/>
        <end position="316"/>
    </location>
</feature>
<dbReference type="VEuPathDB" id="FungiDB:ASPCADRAFT_10909"/>
<dbReference type="GO" id="GO:0071949">
    <property type="term" value="F:FAD binding"/>
    <property type="evidence" value="ECO:0007669"/>
    <property type="project" value="InterPro"/>
</dbReference>
<evidence type="ECO:0000256" key="4">
    <source>
        <dbReference type="ARBA" id="ARBA00023002"/>
    </source>
</evidence>
<comment type="similarity">
    <text evidence="1">Belongs to the paxM FAD-dependent monooxygenase family.</text>
</comment>
<proteinExistence type="inferred from homology"/>
<dbReference type="InterPro" id="IPR050493">
    <property type="entry name" value="FAD-dep_Monooxygenase_BioMet"/>
</dbReference>
<evidence type="ECO:0000313" key="8">
    <source>
        <dbReference type="Proteomes" id="UP000188318"/>
    </source>
</evidence>
<dbReference type="EMBL" id="KV907575">
    <property type="protein sequence ID" value="OOF90170.1"/>
    <property type="molecule type" value="Genomic_DNA"/>
</dbReference>
<evidence type="ECO:0000256" key="2">
    <source>
        <dbReference type="ARBA" id="ARBA00022630"/>
    </source>
</evidence>
<sequence>MKVLIVGGDIPALVCAIACRRENVDVVVLEDDIDVETTPGIQIPPNGTYLLRRLGLLDAVLEKGDILETIDFRRYADGGVIRSMPCGEETCRVYGGPWVTIHHADLLPVLRDRVRSLGAEIRHVTVKEVLCETAEVILDDGERVQGDVVIGADGNGSQVRDAVVGYSSQRDPADEVIYQTTISRKHLEALNNPRVDELWQRRSVTAWLGPDQHAFFYPVRQCQAFVLTLYRTGSTSDVQESSRGWDDRLHTLLSIAPSVATFTTHSLPVAHAWTRNRITLLGTAAHQIPPHQGQETATSLEDAVVLGTVLGLINQHATKPHQFRSLLPDVLSLYEDLRKPAAARNIQNGLSCRRLFQLGNGVSQQFRDWVLRGAGITRDTEVGWWKLVSTQQAGVLAGGQGLFEETGRAFGEWREARLPVSSRGTCGIGGLRRKWYAGW</sequence>
<dbReference type="OMA" id="IDFRRYA"/>
<keyword evidence="3" id="KW-0274">FAD</keyword>
<dbReference type="STRING" id="602072.A0A1R3R6R5"/>
<dbReference type="PRINTS" id="PR00420">
    <property type="entry name" value="RNGMNOXGNASE"/>
</dbReference>
<dbReference type="Pfam" id="PF01494">
    <property type="entry name" value="FAD_binding_3"/>
    <property type="match status" value="1"/>
</dbReference>
<gene>
    <name evidence="7" type="ORF">ASPCADRAFT_10909</name>
</gene>